<dbReference type="Proteomes" id="UP000694460">
    <property type="component" value="Unassembled WGS sequence"/>
</dbReference>
<accession>A0ABS5A358</accession>
<reference evidence="1 2" key="1">
    <citation type="submission" date="2021-03" db="EMBL/GenBank/DDBJ databases">
        <title>Sequencing the genomes of 1000 actinobacteria strains.</title>
        <authorList>
            <person name="Klenk H.-P."/>
        </authorList>
    </citation>
    <scope>NUCLEOTIDE SEQUENCE [LARGE SCALE GENOMIC DNA]</scope>
    <source>
        <strain evidence="1 2">DSM 46713</strain>
    </source>
</reference>
<name>A0ABS5A358_9MYCO</name>
<sequence>MVHVDTSFDPPTNVVGNLRFTNSGVYADFLVHGVPTILKPMPAFNRAAASHRNLGRNLPSGSMLYGLVADDDQELLVSNMVGQHRPDSAWEGYCRQEWPAIIADPLQIGDGRGLDQRVNWLTIPVDSGKDGRTTAGKLGKVATWAIGRDADSESSLRAYAELAVEIVEAMPDEFNILPATPAQILWHHRHTALRGVFREPLPPREVGPDELPGYMFGRWDFDESANSERRYRWWPSRHSVVRVQERDNDDQLVGPVSYQALLTLESFPKNGIRFPRANFFQALDRIDTPAVIDYGEFFNSRNPEQGLATNRRNAKNFRDQLNQRAARRDDADAEALLDKLDGTMDFSRELSANPTERELDIATVIAVGAESIDVINDAVKQIRQELDTVAIAFARRRGSHRHLWKSFNPGSETSSPVNQFRHPTTAHRWSRFLPLSSEECGNSTGSLVAMSQNTARRRPILHDPEGAARRNHNTGLAVIGEPGSGKSNRVKLSAFELMLRRGQLRIYDPNGEWARAFRSAPDVLVIDPTRSAMSLDPLLIFPYEEAGSRAADHILPMLGIDARSPMRAQFEVALRPDHREGNGIRRMRDLIEYLRAQPNPHDNELLLLLEAAASSHYTQALFDPTRKEPYDTESQVTIWLTENLALPSAEDIAAASAGGAGLDLQTRQVAGMAMYGLLVDLDQHQLFQRRQQFGTIIFEECAELLAYPPGARTAHRITTQGRKHATGVWLICQDFAHLARMGDKFITQKWLFRVTDETLAQDTLAWAGIDPEQYPDVVESYMVDTSPADTTRVYGDSEIGIVAPHRRGEGFLVDEFARKSRVKFYGAPNADLADDMDSTPLLVEGSAA</sequence>
<comment type="caution">
    <text evidence="1">The sequence shown here is derived from an EMBL/GenBank/DDBJ whole genome shotgun (WGS) entry which is preliminary data.</text>
</comment>
<dbReference type="Pfam" id="PF12846">
    <property type="entry name" value="AAA_10"/>
    <property type="match status" value="1"/>
</dbReference>
<dbReference type="InterPro" id="IPR027417">
    <property type="entry name" value="P-loop_NTPase"/>
</dbReference>
<organism evidence="1 2">
    <name type="scientific">Mycolicibacterium lutetiense</name>
    <dbReference type="NCBI Taxonomy" id="1641992"/>
    <lineage>
        <taxon>Bacteria</taxon>
        <taxon>Bacillati</taxon>
        <taxon>Actinomycetota</taxon>
        <taxon>Actinomycetes</taxon>
        <taxon>Mycobacteriales</taxon>
        <taxon>Mycobacteriaceae</taxon>
        <taxon>Mycolicibacterium</taxon>
    </lineage>
</organism>
<dbReference type="EMBL" id="JAGIOP010000003">
    <property type="protein sequence ID" value="MBP2456202.1"/>
    <property type="molecule type" value="Genomic_DNA"/>
</dbReference>
<protein>
    <recommendedName>
        <fullName evidence="3">Type IV secretory pathway, VirB4 components</fullName>
    </recommendedName>
</protein>
<dbReference type="SUPFAM" id="SSF52540">
    <property type="entry name" value="P-loop containing nucleoside triphosphate hydrolases"/>
    <property type="match status" value="1"/>
</dbReference>
<keyword evidence="2" id="KW-1185">Reference proteome</keyword>
<evidence type="ECO:0008006" key="3">
    <source>
        <dbReference type="Google" id="ProtNLM"/>
    </source>
</evidence>
<dbReference type="Gene3D" id="3.40.50.300">
    <property type="entry name" value="P-loop containing nucleotide triphosphate hydrolases"/>
    <property type="match status" value="2"/>
</dbReference>
<gene>
    <name evidence="1" type="ORF">JOF57_006178</name>
</gene>
<proteinExistence type="predicted"/>
<dbReference type="RefSeq" id="WP_209923860.1">
    <property type="nucleotide sequence ID" value="NZ_JAGIOP010000003.1"/>
</dbReference>
<evidence type="ECO:0000313" key="1">
    <source>
        <dbReference type="EMBL" id="MBP2456202.1"/>
    </source>
</evidence>
<evidence type="ECO:0000313" key="2">
    <source>
        <dbReference type="Proteomes" id="UP000694460"/>
    </source>
</evidence>